<reference evidence="2 3" key="1">
    <citation type="submission" date="2019-09" db="EMBL/GenBank/DDBJ databases">
        <authorList>
            <person name="Chen X.-Y."/>
        </authorList>
    </citation>
    <scope>NUCLEOTIDE SEQUENCE [LARGE SCALE GENOMIC DNA]</scope>
    <source>
        <strain evidence="2 3">NY5</strain>
    </source>
</reference>
<name>A0A5B0X2J9_9GAMM</name>
<evidence type="ECO:0000313" key="2">
    <source>
        <dbReference type="EMBL" id="KAA1192541.1"/>
    </source>
</evidence>
<keyword evidence="1" id="KW-0732">Signal</keyword>
<organism evidence="2 3">
    <name type="scientific">Pseudohalioglobus sediminis</name>
    <dbReference type="NCBI Taxonomy" id="2606449"/>
    <lineage>
        <taxon>Bacteria</taxon>
        <taxon>Pseudomonadati</taxon>
        <taxon>Pseudomonadota</taxon>
        <taxon>Gammaproteobacteria</taxon>
        <taxon>Cellvibrionales</taxon>
        <taxon>Halieaceae</taxon>
        <taxon>Pseudohalioglobus</taxon>
    </lineage>
</organism>
<comment type="caution">
    <text evidence="2">The sequence shown here is derived from an EMBL/GenBank/DDBJ whole genome shotgun (WGS) entry which is preliminary data.</text>
</comment>
<dbReference type="Proteomes" id="UP000323708">
    <property type="component" value="Unassembled WGS sequence"/>
</dbReference>
<keyword evidence="3" id="KW-1185">Reference proteome</keyword>
<sequence>MMRHTIRTLVAVAALAPVSGLAQEGTSLESDWIELVKGHKGATLGLELRDIQVNEDDGTRTVTLAVPKESIDDPDTIEEVVVRARGPQQPEPPAPLPVRFQWLDDYDADNYGLVIHLGEGNWPIRLYLNSRPGYVREE</sequence>
<proteinExistence type="predicted"/>
<protein>
    <submittedName>
        <fullName evidence="2">Uncharacterized protein</fullName>
    </submittedName>
</protein>
<feature type="signal peptide" evidence="1">
    <location>
        <begin position="1"/>
        <end position="22"/>
    </location>
</feature>
<dbReference type="AlphaFoldDB" id="A0A5B0X2J9"/>
<evidence type="ECO:0000256" key="1">
    <source>
        <dbReference type="SAM" id="SignalP"/>
    </source>
</evidence>
<dbReference type="EMBL" id="VTUX01000003">
    <property type="protein sequence ID" value="KAA1192541.1"/>
    <property type="molecule type" value="Genomic_DNA"/>
</dbReference>
<evidence type="ECO:0000313" key="3">
    <source>
        <dbReference type="Proteomes" id="UP000323708"/>
    </source>
</evidence>
<gene>
    <name evidence="2" type="ORF">F0M18_07670</name>
</gene>
<accession>A0A5B0X2J9</accession>
<feature type="chain" id="PRO_5022924228" evidence="1">
    <location>
        <begin position="23"/>
        <end position="138"/>
    </location>
</feature>
<dbReference type="RefSeq" id="WP_188109637.1">
    <property type="nucleotide sequence ID" value="NZ_VTUX01000003.1"/>
</dbReference>